<dbReference type="PANTHER" id="PTHR43540">
    <property type="entry name" value="PEROXYUREIDOACRYLATE/UREIDOACRYLATE AMIDOHYDROLASE-RELATED"/>
    <property type="match status" value="1"/>
</dbReference>
<dbReference type="CDD" id="cd00431">
    <property type="entry name" value="cysteine_hydrolases"/>
    <property type="match status" value="1"/>
</dbReference>
<proteinExistence type="inferred from homology"/>
<gene>
    <name evidence="4" type="ORF">FB45DRAFT_1056091</name>
</gene>
<evidence type="ECO:0000259" key="3">
    <source>
        <dbReference type="Pfam" id="PF00857"/>
    </source>
</evidence>
<comment type="similarity">
    <text evidence="1">Belongs to the isochorismatase family.</text>
</comment>
<dbReference type="InterPro" id="IPR050272">
    <property type="entry name" value="Isochorismatase-like_hydrls"/>
</dbReference>
<dbReference type="Pfam" id="PF00857">
    <property type="entry name" value="Isochorismatase"/>
    <property type="match status" value="1"/>
</dbReference>
<reference evidence="4" key="1">
    <citation type="submission" date="2023-03" db="EMBL/GenBank/DDBJ databases">
        <title>Massive genome expansion in bonnet fungi (Mycena s.s.) driven by repeated elements and novel gene families across ecological guilds.</title>
        <authorList>
            <consortium name="Lawrence Berkeley National Laboratory"/>
            <person name="Harder C.B."/>
            <person name="Miyauchi S."/>
            <person name="Viragh M."/>
            <person name="Kuo A."/>
            <person name="Thoen E."/>
            <person name="Andreopoulos B."/>
            <person name="Lu D."/>
            <person name="Skrede I."/>
            <person name="Drula E."/>
            <person name="Henrissat B."/>
            <person name="Morin E."/>
            <person name="Kohler A."/>
            <person name="Barry K."/>
            <person name="LaButti K."/>
            <person name="Morin E."/>
            <person name="Salamov A."/>
            <person name="Lipzen A."/>
            <person name="Mereny Z."/>
            <person name="Hegedus B."/>
            <person name="Baldrian P."/>
            <person name="Stursova M."/>
            <person name="Weitz H."/>
            <person name="Taylor A."/>
            <person name="Grigoriev I.V."/>
            <person name="Nagy L.G."/>
            <person name="Martin F."/>
            <person name="Kauserud H."/>
        </authorList>
    </citation>
    <scope>NUCLEOTIDE SEQUENCE</scope>
    <source>
        <strain evidence="4">9284</strain>
    </source>
</reference>
<evidence type="ECO:0000256" key="1">
    <source>
        <dbReference type="ARBA" id="ARBA00006336"/>
    </source>
</evidence>
<protein>
    <submittedName>
        <fullName evidence="4">Isochorismatase hydrolase</fullName>
    </submittedName>
</protein>
<dbReference type="AlphaFoldDB" id="A0AAD7FSJ8"/>
<evidence type="ECO:0000256" key="2">
    <source>
        <dbReference type="ARBA" id="ARBA00022801"/>
    </source>
</evidence>
<evidence type="ECO:0000313" key="5">
    <source>
        <dbReference type="Proteomes" id="UP001221142"/>
    </source>
</evidence>
<sequence>MLPIEITELDKCFPCQNYIVPSPQFSLPMKLFNSIVALAALGVHGAMAQLVNPTKDTFGNVFNFWIKTSTGWDLTRGNSTNAITLPLPSPKGQVTIQPAASALVIIDMQNFFLHPDLGGDPLGRAVIPATINTIHAFRASGMKVFWTNWGLTDFDLDSMPPAFFRGFSSDGTSATSFGSDMGTIQGNISVGRKLMRGSWNAQPFGALLDEQLGGVANGTDFYFNKNRLSGMWGASTPMQTFLQDNQITTLFFGGVNIDQCVWGTLLDSYYKGYDVILVDDISATTSPAAATGMVDFNAALNGWRANSTDILPALRQK</sequence>
<keyword evidence="5" id="KW-1185">Reference proteome</keyword>
<dbReference type="Gene3D" id="3.40.50.850">
    <property type="entry name" value="Isochorismatase-like"/>
    <property type="match status" value="1"/>
</dbReference>
<dbReference type="PANTHER" id="PTHR43540:SF9">
    <property type="entry name" value="FAMILY HYDROLASE, PUTATIVE (AFU_ORTHOLOGUE AFUA_2G08700)-RELATED"/>
    <property type="match status" value="1"/>
</dbReference>
<dbReference type="SUPFAM" id="SSF52499">
    <property type="entry name" value="Isochorismatase-like hydrolases"/>
    <property type="match status" value="1"/>
</dbReference>
<dbReference type="Proteomes" id="UP001221142">
    <property type="component" value="Unassembled WGS sequence"/>
</dbReference>
<dbReference type="InterPro" id="IPR000868">
    <property type="entry name" value="Isochorismatase-like_dom"/>
</dbReference>
<evidence type="ECO:0000313" key="4">
    <source>
        <dbReference type="EMBL" id="KAJ7636812.1"/>
    </source>
</evidence>
<comment type="caution">
    <text evidence="4">The sequence shown here is derived from an EMBL/GenBank/DDBJ whole genome shotgun (WGS) entry which is preliminary data.</text>
</comment>
<dbReference type="EMBL" id="JARKIF010000006">
    <property type="protein sequence ID" value="KAJ7636812.1"/>
    <property type="molecule type" value="Genomic_DNA"/>
</dbReference>
<organism evidence="4 5">
    <name type="scientific">Roridomyces roridus</name>
    <dbReference type="NCBI Taxonomy" id="1738132"/>
    <lineage>
        <taxon>Eukaryota</taxon>
        <taxon>Fungi</taxon>
        <taxon>Dikarya</taxon>
        <taxon>Basidiomycota</taxon>
        <taxon>Agaricomycotina</taxon>
        <taxon>Agaricomycetes</taxon>
        <taxon>Agaricomycetidae</taxon>
        <taxon>Agaricales</taxon>
        <taxon>Marasmiineae</taxon>
        <taxon>Mycenaceae</taxon>
        <taxon>Roridomyces</taxon>
    </lineage>
</organism>
<feature type="domain" description="Isochorismatase-like" evidence="3">
    <location>
        <begin position="101"/>
        <end position="289"/>
    </location>
</feature>
<keyword evidence="2 4" id="KW-0378">Hydrolase</keyword>
<name>A0AAD7FSJ8_9AGAR</name>
<dbReference type="InterPro" id="IPR036380">
    <property type="entry name" value="Isochorismatase-like_sf"/>
</dbReference>
<accession>A0AAD7FSJ8</accession>
<dbReference type="GO" id="GO:0016787">
    <property type="term" value="F:hydrolase activity"/>
    <property type="evidence" value="ECO:0007669"/>
    <property type="project" value="UniProtKB-KW"/>
</dbReference>